<organism evidence="1 2">
    <name type="scientific">Neophaeococcomyces mojaviensis</name>
    <dbReference type="NCBI Taxonomy" id="3383035"/>
    <lineage>
        <taxon>Eukaryota</taxon>
        <taxon>Fungi</taxon>
        <taxon>Dikarya</taxon>
        <taxon>Ascomycota</taxon>
        <taxon>Pezizomycotina</taxon>
        <taxon>Eurotiomycetes</taxon>
        <taxon>Chaetothyriomycetidae</taxon>
        <taxon>Chaetothyriales</taxon>
        <taxon>Chaetothyriales incertae sedis</taxon>
        <taxon>Neophaeococcomyces</taxon>
    </lineage>
</organism>
<dbReference type="Proteomes" id="UP001172386">
    <property type="component" value="Unassembled WGS sequence"/>
</dbReference>
<protein>
    <submittedName>
        <fullName evidence="1">Uncharacterized protein</fullName>
    </submittedName>
</protein>
<accession>A0ACC2ZV56</accession>
<dbReference type="EMBL" id="JAPDRQ010000251">
    <property type="protein sequence ID" value="KAJ9651523.1"/>
    <property type="molecule type" value="Genomic_DNA"/>
</dbReference>
<proteinExistence type="predicted"/>
<evidence type="ECO:0000313" key="1">
    <source>
        <dbReference type="EMBL" id="KAJ9651523.1"/>
    </source>
</evidence>
<keyword evidence="2" id="KW-1185">Reference proteome</keyword>
<name>A0ACC2ZV56_9EURO</name>
<evidence type="ECO:0000313" key="2">
    <source>
        <dbReference type="Proteomes" id="UP001172386"/>
    </source>
</evidence>
<gene>
    <name evidence="1" type="ORF">H2198_009191</name>
</gene>
<sequence length="553" mass="61565">MNEVGTAQSRRKACVRCAAAKAKCSFSGAEKGCDRCRRLKRECILEKASRRKKQKQSTRVKALEEKVDSLLTLLGPNPTVCVKTPTPTEDNSSPACGSAESTAPSTVVGESSRSDVIDNKILTLSTADVLLNKYKHVYSKFFPFVIVAPEIDAARLRERSPFLFLAIMTASLEGDHLLQRRLGVDLKRILCERVIIGNERNIDLLQGLLVQLGWSHFHFNPMNKQLYMLLQMAIGLVTDLDLDRCLVQSAGERFSYDDPTLVRFQNDAVVQMALNGLKKEVENLEANPAFSPEHNNWKVPTADELQDVLIAELKSLPIAIHEVALYRDWNVTPSSSAQNSHLWNLLSSVRDFLTYVLSIPSEVVKDLPSTFFNLLPYALIVLSNVARLPSTIGWDSSIAKQEADVTSFGLRIKAKFGDELTKTGPNVSIEKKDVWQFFSRGIYGLVAWHQRCESSSGAEGEIDVPISSPGLMMKCGLADTLTALNCMRLRKPVAMNVDNVVQEQVTTNAVNSNDVNRSEIQPNMLTNHWEDEAWQSILDDFSMFPTTAGFPID</sequence>
<reference evidence="1" key="1">
    <citation type="submission" date="2022-10" db="EMBL/GenBank/DDBJ databases">
        <title>Culturing micro-colonial fungi from biological soil crusts in the Mojave desert and describing Neophaeococcomyces mojavensis, and introducing the new genera and species Taxawa tesnikishii.</title>
        <authorList>
            <person name="Kurbessoian T."/>
            <person name="Stajich J.E."/>
        </authorList>
    </citation>
    <scope>NUCLEOTIDE SEQUENCE</scope>
    <source>
        <strain evidence="1">JES_112</strain>
    </source>
</reference>
<comment type="caution">
    <text evidence="1">The sequence shown here is derived from an EMBL/GenBank/DDBJ whole genome shotgun (WGS) entry which is preliminary data.</text>
</comment>